<feature type="region of interest" description="Disordered" evidence="2">
    <location>
        <begin position="578"/>
        <end position="605"/>
    </location>
</feature>
<feature type="compositionally biased region" description="Basic and acidic residues" evidence="2">
    <location>
        <begin position="1274"/>
        <end position="1287"/>
    </location>
</feature>
<feature type="compositionally biased region" description="Basic residues" evidence="2">
    <location>
        <begin position="1835"/>
        <end position="1853"/>
    </location>
</feature>
<feature type="compositionally biased region" description="Basic and acidic residues" evidence="2">
    <location>
        <begin position="197"/>
        <end position="208"/>
    </location>
</feature>
<reference evidence="3" key="2">
    <citation type="submission" date="2023-04" db="EMBL/GenBank/DDBJ databases">
        <authorList>
            <person name="Bu L."/>
            <person name="Lu L."/>
            <person name="Laidemitt M.R."/>
            <person name="Zhang S.M."/>
            <person name="Mutuku M."/>
            <person name="Mkoji G."/>
            <person name="Steinauer M."/>
            <person name="Loker E.S."/>
        </authorList>
    </citation>
    <scope>NUCLEOTIDE SEQUENCE</scope>
    <source>
        <strain evidence="3">KasaAsao</strain>
        <tissue evidence="3">Whole Snail</tissue>
    </source>
</reference>
<sequence>MSFVGLSDDFQLDDDGILRDSMNGADLLIDDEGILRDDTFDAFRQEVRGQWTDSGFSGDKHSTTSTLRHLQNSFEDLAPIGDESINISELEASKDELSFEHQVDHLDRSALKHQNASSHGLLDTLESTLDKPEDLNESYRKHKRKFSRQGELGTENAPNEMFPPEYYQQLRELGVLVDGVDLSRDSLDEFEDEESKTEEIEKEDKEHDDLIAQYLASEYRREEAEEQNLREEEIQKRKSSLQQSGARAGENFSSASSARTISSHSFPDDNEDYAYDSMSQNLGSQTQSQKTVGDDEEVLNITSKIVQPPTLANVQTLGGNVNSSFRKTGRGSTSVASEYQDDVTKLAYSESVPRPSSATSNYLTASELVFARQKKAEEAATQRMFRARSQDELQIKGGERNHKHFMPTLSSAEPSHSLKTKSKSKSVSNIARSGPVKPTHMTVSEISLLKDVENQQFFPWEDANSKSVTQENENAGELSTRLTQEAQKRKQATELVQQLQKDYDNLLTKYALAELTIDQMRLGAKITVHTDSPTPIQAQTGVMSPIPAAQSGQMVTLRQSPSQAAKISTINSIVGHSSPFRADASDLTDGRHTLSQDDQRSRSRPDLLKGSIISLHHSITEGEDGTLGSPEAITETVRADMFKQARDMEDKLESFYTLVEQRQLTLEEQEKVFESIKADHETLRRSYIQAKEDYNVLRRSGAINLDAQNFDENKQLEGHLFRLGMRFDEVQEKVEQNMKEKPIHRQPFSSDSIKPSEIKKSGSTTTKEDKKNDDDERHRDRQTNGQRHSLNTSRNLSVDSTDDMAFEQRVQELKSEYNTGMDLYRRLKYTADTPEGAKQIERVILKLNDICSEMPEMFRLSPEIQTRLEKIDQQQVRSQRKSPLPQSSRNSPLVMKPHHGSEFSDSDSSKARFGGSTRSSLGSILPDRMDQPPYQNSTFPNNFPSSMNGATHNGHGYINSHDNDRHSSRSRRSSRGEDHSFSDRSFHTNDAFNTALPRPRKHAHKLKDPKLSALPDTKLNSSQVPHPSRSETSGLKGAVGGDSHGKAGIGEDTEGALAALPGPGKFKQMTKQGTADDADSGFIGSMVGSGVGEPPAVVQKQGERPLVLKLRKPNDESSTITDTSFDRSSHYSGRSQTSSKPHRRKSSRRHERSFGSSQRDASFDEEDETLETVESEVSSRSGKHSKSSTDRTRPRQKREAEHNIDKSTESDQSTPRAVKKTSAVVTKTTSSTSTSQSTPQQLPVQVSKSETKTPFTKDVGVTQSTSTSTATATKVKDNLSDTKKPPQKEVASQKHSSSSLLPNSDVSERRQSTSVSHFGNTSTSPSRPSSRGSPTVDLMHTRSRRTSIESGRLSRSGTDLGHHDLESRQDRAQLRSNQLNIPSEEISSSFLNPSNNVESLLLLPHDLRHEDLVKRRKEYENRSVGSDVEVGSSITTRASSVNSNLRLKALQEEIEKLKEGFAKANEKSSQPPPPPQIYHVPAPQLPIAEGKQEPEYYDPFDDPYGFMRMPRRRANSFSGGREREWDEWYWTLPQNRQYDGGDIPLGYAAADAYAEHPRMRRERNTKENVRNRLRQKRMERTAQGDIPPTEVVEPVGASGETIPLATAGGSAAPEEAAAMYNYFIPSRFSTEAMRQQMASRGYFTTPSGGKIYSSTGEEADNEDERGIQSDIAGNRPGATGQTQSRPWYQIKRPLRPPAYQSIGAVRAQSHNDIRTDPRNQATSNSPYIQVRPSSGAAERYSSFACPICGLINYHTHQAYVHRGLPAHRSLPAQSTSPHHTQDTRIDHSPRRMSRSRSRSVPRSRSYTSDLRSRYRVKEYSRMSNSEEEEEEEHRTVRRSRSLSRGKRPSHKRYSTSESDHSGEEDNNLDRSLSLSMDISKLTHKMLGTLKSELMLTHGSLRDYGSTYW</sequence>
<feature type="compositionally biased region" description="Basic and acidic residues" evidence="2">
    <location>
        <begin position="899"/>
        <end position="910"/>
    </location>
</feature>
<feature type="region of interest" description="Disordered" evidence="2">
    <location>
        <begin position="186"/>
        <end position="208"/>
    </location>
</feature>
<feature type="region of interest" description="Disordered" evidence="2">
    <location>
        <begin position="1709"/>
        <end position="1730"/>
    </location>
</feature>
<feature type="compositionally biased region" description="Low complexity" evidence="2">
    <location>
        <begin position="1321"/>
        <end position="1335"/>
    </location>
</feature>
<feature type="compositionally biased region" description="Basic and acidic residues" evidence="2">
    <location>
        <begin position="1187"/>
        <end position="1209"/>
    </location>
</feature>
<feature type="compositionally biased region" description="Low complexity" evidence="2">
    <location>
        <begin position="253"/>
        <end position="265"/>
    </location>
</feature>
<feature type="compositionally biased region" description="Basic residues" evidence="2">
    <location>
        <begin position="998"/>
        <end position="1007"/>
    </location>
</feature>
<keyword evidence="4" id="KW-1185">Reference proteome</keyword>
<evidence type="ECO:0000313" key="4">
    <source>
        <dbReference type="Proteomes" id="UP001233172"/>
    </source>
</evidence>
<feature type="region of interest" description="Disordered" evidence="2">
    <location>
        <begin position="1768"/>
        <end position="1870"/>
    </location>
</feature>
<dbReference type="PANTHER" id="PTHR21510:SF13">
    <property type="entry name" value="AKNA DOMAIN-CONTAINING PROTEIN"/>
    <property type="match status" value="1"/>
</dbReference>
<evidence type="ECO:0000256" key="2">
    <source>
        <dbReference type="SAM" id="MobiDB-lite"/>
    </source>
</evidence>
<feature type="region of interest" description="Disordered" evidence="2">
    <location>
        <begin position="872"/>
        <end position="1368"/>
    </location>
</feature>
<proteinExistence type="predicted"/>
<feature type="coiled-coil region" evidence="1">
    <location>
        <begin position="482"/>
        <end position="516"/>
    </location>
</feature>
<feature type="region of interest" description="Disordered" evidence="2">
    <location>
        <begin position="141"/>
        <end position="161"/>
    </location>
</feature>
<feature type="compositionally biased region" description="Low complexity" evidence="2">
    <location>
        <begin position="1262"/>
        <end position="1273"/>
    </location>
</feature>
<feature type="region of interest" description="Disordered" evidence="2">
    <location>
        <begin position="1641"/>
        <end position="1689"/>
    </location>
</feature>
<feature type="compositionally biased region" description="Basic and acidic residues" evidence="2">
    <location>
        <begin position="588"/>
        <end position="605"/>
    </location>
</feature>
<feature type="compositionally biased region" description="Basic and acidic residues" evidence="2">
    <location>
        <begin position="1810"/>
        <end position="1820"/>
    </location>
</feature>
<feature type="compositionally biased region" description="Polar residues" evidence="2">
    <location>
        <begin position="1718"/>
        <end position="1727"/>
    </location>
</feature>
<evidence type="ECO:0000313" key="3">
    <source>
        <dbReference type="EMBL" id="KAK0045160.1"/>
    </source>
</evidence>
<protein>
    <submittedName>
        <fullName evidence="3">Serine/arginine repetitive matrix protein 2</fullName>
    </submittedName>
</protein>
<organism evidence="3 4">
    <name type="scientific">Biomphalaria pfeifferi</name>
    <name type="common">Bloodfluke planorb</name>
    <name type="synonym">Freshwater snail</name>
    <dbReference type="NCBI Taxonomy" id="112525"/>
    <lineage>
        <taxon>Eukaryota</taxon>
        <taxon>Metazoa</taxon>
        <taxon>Spiralia</taxon>
        <taxon>Lophotrochozoa</taxon>
        <taxon>Mollusca</taxon>
        <taxon>Gastropoda</taxon>
        <taxon>Heterobranchia</taxon>
        <taxon>Euthyneura</taxon>
        <taxon>Panpulmonata</taxon>
        <taxon>Hygrophila</taxon>
        <taxon>Lymnaeoidea</taxon>
        <taxon>Planorbidae</taxon>
        <taxon>Biomphalaria</taxon>
    </lineage>
</organism>
<feature type="compositionally biased region" description="Basic residues" evidence="2">
    <location>
        <begin position="1790"/>
        <end position="1801"/>
    </location>
</feature>
<reference evidence="3" key="1">
    <citation type="journal article" date="2023" name="PLoS Negl. Trop. Dis.">
        <title>A genome sequence for Biomphalaria pfeifferi, the major vector snail for the human-infecting parasite Schistosoma mansoni.</title>
        <authorList>
            <person name="Bu L."/>
            <person name="Lu L."/>
            <person name="Laidemitt M.R."/>
            <person name="Zhang S.M."/>
            <person name="Mutuku M."/>
            <person name="Mkoji G."/>
            <person name="Steinauer M."/>
            <person name="Loker E.S."/>
        </authorList>
    </citation>
    <scope>NUCLEOTIDE SEQUENCE</scope>
    <source>
        <strain evidence="3">KasaAsao</strain>
    </source>
</reference>
<feature type="region of interest" description="Disordered" evidence="2">
    <location>
        <begin position="405"/>
        <end position="436"/>
    </location>
</feature>
<feature type="compositionally biased region" description="Polar residues" evidence="2">
    <location>
        <begin position="933"/>
        <end position="951"/>
    </location>
</feature>
<feature type="compositionally biased region" description="Low complexity" evidence="2">
    <location>
        <begin position="1220"/>
        <end position="1247"/>
    </location>
</feature>
<feature type="compositionally biased region" description="Low complexity" evidence="2">
    <location>
        <begin position="1293"/>
        <end position="1305"/>
    </location>
</feature>
<dbReference type="InterPro" id="IPR052655">
    <property type="entry name" value="AKNA_Centrosome-Trans_reg"/>
</dbReference>
<feature type="compositionally biased region" description="Acidic residues" evidence="2">
    <location>
        <begin position="1163"/>
        <end position="1174"/>
    </location>
</feature>
<feature type="compositionally biased region" description="Basic residues" evidence="2">
    <location>
        <begin position="1140"/>
        <end position="1151"/>
    </location>
</feature>
<dbReference type="EMBL" id="JASAOG010000185">
    <property type="protein sequence ID" value="KAK0045160.1"/>
    <property type="molecule type" value="Genomic_DNA"/>
</dbReference>
<feature type="compositionally biased region" description="Basic and acidic residues" evidence="2">
    <location>
        <begin position="1779"/>
        <end position="1789"/>
    </location>
</feature>
<feature type="compositionally biased region" description="Polar residues" evidence="2">
    <location>
        <begin position="1641"/>
        <end position="1656"/>
    </location>
</feature>
<feature type="compositionally biased region" description="Basic and acidic residues" evidence="2">
    <location>
        <begin position="754"/>
        <end position="782"/>
    </location>
</feature>
<feature type="compositionally biased region" description="Polar residues" evidence="2">
    <location>
        <begin position="783"/>
        <end position="799"/>
    </location>
</feature>
<dbReference type="Proteomes" id="UP001233172">
    <property type="component" value="Unassembled WGS sequence"/>
</dbReference>
<keyword evidence="1" id="KW-0175">Coiled coil</keyword>
<feature type="compositionally biased region" description="Polar residues" evidence="2">
    <location>
        <begin position="1018"/>
        <end position="1033"/>
    </location>
</feature>
<dbReference type="PANTHER" id="PTHR21510">
    <property type="entry name" value="AKNA DOMAIN-CONTAINING PROTEIN"/>
    <property type="match status" value="1"/>
</dbReference>
<name>A0AAD8AZ79_BIOPF</name>
<feature type="region of interest" description="Disordered" evidence="2">
    <location>
        <begin position="735"/>
        <end position="803"/>
    </location>
</feature>
<feature type="coiled-coil region" evidence="1">
    <location>
        <begin position="1440"/>
        <end position="1467"/>
    </location>
</feature>
<evidence type="ECO:0000256" key="1">
    <source>
        <dbReference type="SAM" id="Coils"/>
    </source>
</evidence>
<feature type="region of interest" description="Disordered" evidence="2">
    <location>
        <begin position="222"/>
        <end position="272"/>
    </location>
</feature>
<feature type="compositionally biased region" description="Basic and acidic residues" evidence="2">
    <location>
        <begin position="974"/>
        <end position="987"/>
    </location>
</feature>
<gene>
    <name evidence="3" type="ORF">Bpfe_025432</name>
</gene>
<feature type="compositionally biased region" description="Basic and acidic residues" evidence="2">
    <location>
        <begin position="222"/>
        <end position="236"/>
    </location>
</feature>
<accession>A0AAD8AZ79</accession>
<comment type="caution">
    <text evidence="3">The sequence shown here is derived from an EMBL/GenBank/DDBJ whole genome shotgun (WGS) entry which is preliminary data.</text>
</comment>